<evidence type="ECO:0000256" key="13">
    <source>
        <dbReference type="SAM" id="SignalP"/>
    </source>
</evidence>
<evidence type="ECO:0000256" key="6">
    <source>
        <dbReference type="ARBA" id="ARBA00022729"/>
    </source>
</evidence>
<dbReference type="PANTHER" id="PTHR30069">
    <property type="entry name" value="TONB-DEPENDENT OUTER MEMBRANE RECEPTOR"/>
    <property type="match status" value="1"/>
</dbReference>
<keyword evidence="4 11" id="KW-1134">Transmembrane beta strand</keyword>
<dbReference type="InterPro" id="IPR000531">
    <property type="entry name" value="Beta-barrel_TonB"/>
</dbReference>
<dbReference type="SUPFAM" id="SSF56935">
    <property type="entry name" value="Porins"/>
    <property type="match status" value="1"/>
</dbReference>
<evidence type="ECO:0000259" key="14">
    <source>
        <dbReference type="Pfam" id="PF00593"/>
    </source>
</evidence>
<comment type="similarity">
    <text evidence="2">Belongs to the TonB-dependent receptor family. Hemoglobin/haptoglobin binding protein subfamily.</text>
</comment>
<dbReference type="OrthoDB" id="9758929at2"/>
<dbReference type="InterPro" id="IPR037066">
    <property type="entry name" value="Plug_dom_sf"/>
</dbReference>
<dbReference type="Proteomes" id="UP000198854">
    <property type="component" value="Unassembled WGS sequence"/>
</dbReference>
<dbReference type="PROSITE" id="PS52016">
    <property type="entry name" value="TONB_DEPENDENT_REC_3"/>
    <property type="match status" value="1"/>
</dbReference>
<dbReference type="InterPro" id="IPR039426">
    <property type="entry name" value="TonB-dep_rcpt-like"/>
</dbReference>
<name>A0A1G7YWK9_9VIBR</name>
<evidence type="ECO:0000256" key="12">
    <source>
        <dbReference type="RuleBase" id="RU003357"/>
    </source>
</evidence>
<evidence type="ECO:0000256" key="2">
    <source>
        <dbReference type="ARBA" id="ARBA00008143"/>
    </source>
</evidence>
<keyword evidence="5 11" id="KW-0812">Transmembrane</keyword>
<gene>
    <name evidence="16" type="ORF">SAMN04488136_10683</name>
</gene>
<dbReference type="Gene3D" id="2.40.170.20">
    <property type="entry name" value="TonB-dependent receptor, beta-barrel domain"/>
    <property type="match status" value="1"/>
</dbReference>
<feature type="domain" description="TonB-dependent receptor-like beta-barrel" evidence="14">
    <location>
        <begin position="221"/>
        <end position="633"/>
    </location>
</feature>
<evidence type="ECO:0000256" key="1">
    <source>
        <dbReference type="ARBA" id="ARBA00004571"/>
    </source>
</evidence>
<keyword evidence="8 11" id="KW-0472">Membrane</keyword>
<keyword evidence="6 13" id="KW-0732">Signal</keyword>
<evidence type="ECO:0000313" key="17">
    <source>
        <dbReference type="Proteomes" id="UP000198854"/>
    </source>
</evidence>
<evidence type="ECO:0000256" key="7">
    <source>
        <dbReference type="ARBA" id="ARBA00023077"/>
    </source>
</evidence>
<dbReference type="PANTHER" id="PTHR30069:SF29">
    <property type="entry name" value="HEMOGLOBIN AND HEMOGLOBIN-HAPTOGLOBIN-BINDING PROTEIN 1-RELATED"/>
    <property type="match status" value="1"/>
</dbReference>
<keyword evidence="9" id="KW-0675">Receptor</keyword>
<keyword evidence="10 11" id="KW-0998">Cell outer membrane</keyword>
<organism evidence="16 17">
    <name type="scientific">Vibrio xiamenensis</name>
    <dbReference type="NCBI Taxonomy" id="861298"/>
    <lineage>
        <taxon>Bacteria</taxon>
        <taxon>Pseudomonadati</taxon>
        <taxon>Pseudomonadota</taxon>
        <taxon>Gammaproteobacteria</taxon>
        <taxon>Vibrionales</taxon>
        <taxon>Vibrionaceae</taxon>
        <taxon>Vibrio</taxon>
    </lineage>
</organism>
<dbReference type="AlphaFoldDB" id="A0A1G7YWK9"/>
<evidence type="ECO:0000256" key="3">
    <source>
        <dbReference type="ARBA" id="ARBA00022448"/>
    </source>
</evidence>
<comment type="subcellular location">
    <subcellularLocation>
        <location evidence="1 11">Cell outer membrane</location>
        <topology evidence="1 11">Multi-pass membrane protein</topology>
    </subcellularLocation>
</comment>
<feature type="chain" id="PRO_5011472312" evidence="13">
    <location>
        <begin position="21"/>
        <end position="676"/>
    </location>
</feature>
<dbReference type="STRING" id="861298.SAMN04488136_10683"/>
<dbReference type="Gene3D" id="2.170.130.10">
    <property type="entry name" value="TonB-dependent receptor, plug domain"/>
    <property type="match status" value="1"/>
</dbReference>
<evidence type="ECO:0000256" key="5">
    <source>
        <dbReference type="ARBA" id="ARBA00022692"/>
    </source>
</evidence>
<proteinExistence type="inferred from homology"/>
<dbReference type="EMBL" id="FNDD01000006">
    <property type="protein sequence ID" value="SDH00656.1"/>
    <property type="molecule type" value="Genomic_DNA"/>
</dbReference>
<keyword evidence="17" id="KW-1185">Reference proteome</keyword>
<dbReference type="InterPro" id="IPR036942">
    <property type="entry name" value="Beta-barrel_TonB_sf"/>
</dbReference>
<accession>A0A1G7YWK9</accession>
<dbReference type="RefSeq" id="WP_093271425.1">
    <property type="nucleotide sequence ID" value="NZ_FNDD01000006.1"/>
</dbReference>
<evidence type="ECO:0000313" key="16">
    <source>
        <dbReference type="EMBL" id="SDH00656.1"/>
    </source>
</evidence>
<evidence type="ECO:0000256" key="8">
    <source>
        <dbReference type="ARBA" id="ARBA00023136"/>
    </source>
</evidence>
<dbReference type="GO" id="GO:0015344">
    <property type="term" value="F:siderophore uptake transmembrane transporter activity"/>
    <property type="evidence" value="ECO:0007669"/>
    <property type="project" value="TreeGrafter"/>
</dbReference>
<dbReference type="GO" id="GO:0044718">
    <property type="term" value="P:siderophore transmembrane transport"/>
    <property type="evidence" value="ECO:0007669"/>
    <property type="project" value="TreeGrafter"/>
</dbReference>
<dbReference type="InterPro" id="IPR012910">
    <property type="entry name" value="Plug_dom"/>
</dbReference>
<evidence type="ECO:0000256" key="11">
    <source>
        <dbReference type="PROSITE-ProRule" id="PRU01360"/>
    </source>
</evidence>
<keyword evidence="7 12" id="KW-0798">TonB box</keyword>
<evidence type="ECO:0000256" key="4">
    <source>
        <dbReference type="ARBA" id="ARBA00022452"/>
    </source>
</evidence>
<reference evidence="16 17" key="1">
    <citation type="submission" date="2016-10" db="EMBL/GenBank/DDBJ databases">
        <authorList>
            <person name="de Groot N.N."/>
        </authorList>
    </citation>
    <scope>NUCLEOTIDE SEQUENCE [LARGE SCALE GENOMIC DNA]</scope>
    <source>
        <strain evidence="16 17">CGMCC 1.10228</strain>
    </source>
</reference>
<keyword evidence="3 11" id="KW-0813">Transport</keyword>
<sequence length="676" mass="77297">MKRRRYILTSLVLVTGAVHATDDLQHLMSMTLEELSMLETEMKTASRFTQKLTDIPSSVYVITQERIKRSGARSISELLSLVPGINVSNFSDTEQTVSIRGFHDGLYNKMLVLLDGRSLNSPVYGGVYWADVDYILDDIERIEVLRGPGGTMWGGNAVNGVVNIITKSADKTQSNLLAMTVDKNGEVIANVRSGLKLSDGVYGRAFYKQRNEKNTTKGDYQNWWRRDVAGIVLESQQESDSWTLRFGANQSHYRLDFPKYNIDQTTGTITGVEADSGIVNNRSAYVHFTYDHALSLNLKANYGVWVQHDHDQRFDAPASYTDYNLESNFVYRPSDELVISYGGAYRLYDIDFATYTGQYSLYEYPSNHRIYNLSHAQDGVSNVYLQSEKWLTSNWKLLAGVKLEYFELASELELSPQLRALYRFDDNVNSLWVGIARSVTAPSYLDRNSLYFLATRGSDTEDPALIVEMGNSNMDTERVITSEIGHRYASDALQFDSTLFFSSYSNVRGSAYTGDIDGYANSYLYQTSDQYSVESYGFEWAAKWQLTQDLSLYTNYSFLHADDYRRLGGMQAIESDQTYSIESQQNLSVQTLWNITPQWQLDVSAKGQRIRYPTDFNYSVPDYISFNARLAWQQRHDWPQVELIFKDIGHHSGYYQDAYQQFATYQSSYLRVSYAF</sequence>
<dbReference type="GO" id="GO:0009279">
    <property type="term" value="C:cell outer membrane"/>
    <property type="evidence" value="ECO:0007669"/>
    <property type="project" value="UniProtKB-SubCell"/>
</dbReference>
<feature type="signal peptide" evidence="13">
    <location>
        <begin position="1"/>
        <end position="20"/>
    </location>
</feature>
<evidence type="ECO:0000256" key="10">
    <source>
        <dbReference type="ARBA" id="ARBA00023237"/>
    </source>
</evidence>
<dbReference type="Pfam" id="PF00593">
    <property type="entry name" value="TonB_dep_Rec_b-barrel"/>
    <property type="match status" value="1"/>
</dbReference>
<evidence type="ECO:0000259" key="15">
    <source>
        <dbReference type="Pfam" id="PF07715"/>
    </source>
</evidence>
<dbReference type="Pfam" id="PF07715">
    <property type="entry name" value="Plug"/>
    <property type="match status" value="1"/>
</dbReference>
<feature type="domain" description="TonB-dependent receptor plug" evidence="15">
    <location>
        <begin position="52"/>
        <end position="161"/>
    </location>
</feature>
<protein>
    <submittedName>
        <fullName evidence="16">Iron complex outermembrane recepter protein</fullName>
    </submittedName>
</protein>
<evidence type="ECO:0000256" key="9">
    <source>
        <dbReference type="ARBA" id="ARBA00023170"/>
    </source>
</evidence>